<accession>A0A450XUA4</accession>
<reference evidence="2" key="1">
    <citation type="submission" date="2019-02" db="EMBL/GenBank/DDBJ databases">
        <authorList>
            <person name="Gruber-Vodicka R. H."/>
            <person name="Seah K. B. B."/>
        </authorList>
    </citation>
    <scope>NUCLEOTIDE SEQUENCE</scope>
    <source>
        <strain evidence="1">BECK_BZ197</strain>
        <strain evidence="3">BECK_BZ198</strain>
        <strain evidence="2">BECK_BZ199</strain>
    </source>
</reference>
<proteinExistence type="predicted"/>
<dbReference type="EMBL" id="CAADFQ010000037">
    <property type="protein sequence ID" value="VFK32846.1"/>
    <property type="molecule type" value="Genomic_DNA"/>
</dbReference>
<organism evidence="2">
    <name type="scientific">Candidatus Kentrum sp. MB</name>
    <dbReference type="NCBI Taxonomy" id="2138164"/>
    <lineage>
        <taxon>Bacteria</taxon>
        <taxon>Pseudomonadati</taxon>
        <taxon>Pseudomonadota</taxon>
        <taxon>Gammaproteobacteria</taxon>
        <taxon>Candidatus Kentrum</taxon>
    </lineage>
</organism>
<dbReference type="AlphaFoldDB" id="A0A450XUA4"/>
<dbReference type="EMBL" id="CAADFO010000037">
    <property type="protein sequence ID" value="VFK28446.1"/>
    <property type="molecule type" value="Genomic_DNA"/>
</dbReference>
<evidence type="ECO:0000313" key="2">
    <source>
        <dbReference type="EMBL" id="VFK32846.1"/>
    </source>
</evidence>
<gene>
    <name evidence="1" type="ORF">BECKMB1821G_GA0114241_103711</name>
    <name evidence="3" type="ORF">BECKMB1821H_GA0114242_103617</name>
    <name evidence="2" type="ORF">BECKMB1821I_GA0114274_103710</name>
</gene>
<evidence type="ECO:0000313" key="1">
    <source>
        <dbReference type="EMBL" id="VFK28446.1"/>
    </source>
</evidence>
<dbReference type="EMBL" id="CAADGH010000036">
    <property type="protein sequence ID" value="VFK75938.1"/>
    <property type="molecule type" value="Genomic_DNA"/>
</dbReference>
<sequence>MRFSGHLIKHTGKISELSRQTNGTCAGLMELCGYNGHSDKQRTDPIPCQRFQEKILRFLALLERQLFLCKSLAYFPRSCTYSGQEPEEPNSSQGV</sequence>
<name>A0A450XUA4_9GAMM</name>
<protein>
    <submittedName>
        <fullName evidence="2">Uncharacterized protein</fullName>
    </submittedName>
</protein>
<evidence type="ECO:0000313" key="3">
    <source>
        <dbReference type="EMBL" id="VFK75938.1"/>
    </source>
</evidence>